<sequence length="95" mass="10785">MPPFNEESKTDFVLKLGTFREVEVSKLEHLFSENKFKMGKNNNVINALRIEQQCWESQSNIFGVPERKLPALSLSPSSSRAVLDLQFDWVSALAA</sequence>
<reference evidence="1 2" key="2">
    <citation type="submission" date="2018-11" db="EMBL/GenBank/DDBJ databases">
        <authorList>
            <consortium name="Pathogen Informatics"/>
        </authorList>
    </citation>
    <scope>NUCLEOTIDE SEQUENCE [LARGE SCALE GENOMIC DNA]</scope>
</reference>
<evidence type="ECO:0000313" key="3">
    <source>
        <dbReference type="WBParaSite" id="HNAJ_0001088401-mRNA-1"/>
    </source>
</evidence>
<dbReference type="Proteomes" id="UP000278807">
    <property type="component" value="Unassembled WGS sequence"/>
</dbReference>
<gene>
    <name evidence="1" type="ORF">HNAJ_LOCUS10878</name>
</gene>
<dbReference type="WBParaSite" id="HNAJ_0001088401-mRNA-1">
    <property type="protein sequence ID" value="HNAJ_0001088401-mRNA-1"/>
    <property type="gene ID" value="HNAJ_0001088401"/>
</dbReference>
<evidence type="ECO:0000313" key="2">
    <source>
        <dbReference type="Proteomes" id="UP000278807"/>
    </source>
</evidence>
<name>A0A0R3TT63_RODNA</name>
<evidence type="ECO:0000313" key="1">
    <source>
        <dbReference type="EMBL" id="VDO09012.1"/>
    </source>
</evidence>
<accession>A0A0R3TT63</accession>
<protein>
    <submittedName>
        <fullName evidence="1 3">Uncharacterized protein</fullName>
    </submittedName>
</protein>
<organism evidence="3">
    <name type="scientific">Rodentolepis nana</name>
    <name type="common">Dwarf tapeworm</name>
    <name type="synonym">Hymenolepis nana</name>
    <dbReference type="NCBI Taxonomy" id="102285"/>
    <lineage>
        <taxon>Eukaryota</taxon>
        <taxon>Metazoa</taxon>
        <taxon>Spiralia</taxon>
        <taxon>Lophotrochozoa</taxon>
        <taxon>Platyhelminthes</taxon>
        <taxon>Cestoda</taxon>
        <taxon>Eucestoda</taxon>
        <taxon>Cyclophyllidea</taxon>
        <taxon>Hymenolepididae</taxon>
        <taxon>Rodentolepis</taxon>
    </lineage>
</organism>
<dbReference type="AlphaFoldDB" id="A0A0R3TT63"/>
<reference evidence="3" key="1">
    <citation type="submission" date="2017-02" db="UniProtKB">
        <authorList>
            <consortium name="WormBaseParasite"/>
        </authorList>
    </citation>
    <scope>IDENTIFICATION</scope>
</reference>
<dbReference type="EMBL" id="UZAE01013267">
    <property type="protein sequence ID" value="VDO09012.1"/>
    <property type="molecule type" value="Genomic_DNA"/>
</dbReference>
<keyword evidence="2" id="KW-1185">Reference proteome</keyword>
<proteinExistence type="predicted"/>